<proteinExistence type="predicted"/>
<dbReference type="GO" id="GO:0007165">
    <property type="term" value="P:signal transduction"/>
    <property type="evidence" value="ECO:0007669"/>
    <property type="project" value="InterPro"/>
</dbReference>
<evidence type="ECO:0008006" key="4">
    <source>
        <dbReference type="Google" id="ProtNLM"/>
    </source>
</evidence>
<feature type="region of interest" description="Disordered" evidence="1">
    <location>
        <begin position="1"/>
        <end position="255"/>
    </location>
</feature>
<dbReference type="Proteomes" id="UP000005226">
    <property type="component" value="Chromosome 13"/>
</dbReference>
<feature type="compositionally biased region" description="Acidic residues" evidence="1">
    <location>
        <begin position="220"/>
        <end position="240"/>
    </location>
</feature>
<reference evidence="2" key="2">
    <citation type="submission" date="2025-08" db="UniProtKB">
        <authorList>
            <consortium name="Ensembl"/>
        </authorList>
    </citation>
    <scope>IDENTIFICATION</scope>
</reference>
<dbReference type="Ensembl" id="ENSTRUT00000081040.1">
    <property type="protein sequence ID" value="ENSTRUP00000068750.1"/>
    <property type="gene ID" value="ENSTRUG00000031897.1"/>
</dbReference>
<feature type="compositionally biased region" description="Basic and acidic residues" evidence="1">
    <location>
        <begin position="42"/>
        <end position="67"/>
    </location>
</feature>
<dbReference type="GO" id="GO:0003779">
    <property type="term" value="F:actin binding"/>
    <property type="evidence" value="ECO:0007669"/>
    <property type="project" value="InterPro"/>
</dbReference>
<keyword evidence="3" id="KW-1185">Reference proteome</keyword>
<dbReference type="InterPro" id="IPR006018">
    <property type="entry name" value="Caldesmon_LSP"/>
</dbReference>
<evidence type="ECO:0000313" key="3">
    <source>
        <dbReference type="Proteomes" id="UP000005226"/>
    </source>
</evidence>
<dbReference type="PANTHER" id="PTHR18949">
    <property type="entry name" value="CALDESMON"/>
    <property type="match status" value="1"/>
</dbReference>
<dbReference type="RefSeq" id="XP_029702417.1">
    <property type="nucleotide sequence ID" value="XM_029846557.1"/>
</dbReference>
<protein>
    <recommendedName>
        <fullName evidence="4">Lymphocyte specific protein 1 a</fullName>
    </recommendedName>
</protein>
<feature type="compositionally biased region" description="Low complexity" evidence="1">
    <location>
        <begin position="69"/>
        <end position="78"/>
    </location>
</feature>
<dbReference type="PANTHER" id="PTHR18949:SF1">
    <property type="entry name" value="LYMPHOCYTE-SPECIFIC PROTEIN 1"/>
    <property type="match status" value="1"/>
</dbReference>
<dbReference type="AlphaFoldDB" id="A0A674N638"/>
<organism evidence="2 3">
    <name type="scientific">Takifugu rubripes</name>
    <name type="common">Japanese pufferfish</name>
    <name type="synonym">Fugu rubripes</name>
    <dbReference type="NCBI Taxonomy" id="31033"/>
    <lineage>
        <taxon>Eukaryota</taxon>
        <taxon>Metazoa</taxon>
        <taxon>Chordata</taxon>
        <taxon>Craniata</taxon>
        <taxon>Vertebrata</taxon>
        <taxon>Euteleostomi</taxon>
        <taxon>Actinopterygii</taxon>
        <taxon>Neopterygii</taxon>
        <taxon>Teleostei</taxon>
        <taxon>Neoteleostei</taxon>
        <taxon>Acanthomorphata</taxon>
        <taxon>Eupercaria</taxon>
        <taxon>Tetraodontiformes</taxon>
        <taxon>Tetradontoidea</taxon>
        <taxon>Tetraodontidae</taxon>
        <taxon>Takifugu</taxon>
    </lineage>
</organism>
<name>A0A674N638_TAKRU</name>
<dbReference type="PRINTS" id="PR01083">
    <property type="entry name" value="LYMPHSPCIFIC"/>
</dbReference>
<feature type="compositionally biased region" description="Basic and acidic residues" evidence="1">
    <location>
        <begin position="241"/>
        <end position="254"/>
    </location>
</feature>
<feature type="compositionally biased region" description="Basic and acidic residues" evidence="1">
    <location>
        <begin position="89"/>
        <end position="104"/>
    </location>
</feature>
<dbReference type="InterPro" id="IPR002211">
    <property type="entry name" value="Lymphspecific"/>
</dbReference>
<feature type="compositionally biased region" description="Polar residues" evidence="1">
    <location>
        <begin position="138"/>
        <end position="151"/>
    </location>
</feature>
<dbReference type="Pfam" id="PF02029">
    <property type="entry name" value="Caldesmon"/>
    <property type="match status" value="1"/>
</dbReference>
<dbReference type="GeneID" id="115252133"/>
<gene>
    <name evidence="2" type="primary">lsp1a</name>
</gene>
<dbReference type="OMA" id="HGPEPAN"/>
<reference evidence="2" key="3">
    <citation type="submission" date="2025-09" db="UniProtKB">
        <authorList>
            <consortium name="Ensembl"/>
        </authorList>
    </citation>
    <scope>IDENTIFICATION</scope>
</reference>
<dbReference type="InParanoid" id="A0A674N638"/>
<accession>A0A674N638</accession>
<evidence type="ECO:0000313" key="2">
    <source>
        <dbReference type="Ensembl" id="ENSTRUP00000068750.1"/>
    </source>
</evidence>
<evidence type="ECO:0000256" key="1">
    <source>
        <dbReference type="SAM" id="MobiDB-lite"/>
    </source>
</evidence>
<reference evidence="2 3" key="1">
    <citation type="journal article" date="2011" name="Genome Biol. Evol.">
        <title>Integration of the genetic map and genome assembly of fugu facilitates insights into distinct features of genome evolution in teleosts and mammals.</title>
        <authorList>
            <person name="Kai W."/>
            <person name="Kikuchi K."/>
            <person name="Tohari S."/>
            <person name="Chew A.K."/>
            <person name="Tay A."/>
            <person name="Fujiwara A."/>
            <person name="Hosoya S."/>
            <person name="Suetake H."/>
            <person name="Naruse K."/>
            <person name="Brenner S."/>
            <person name="Suzuki Y."/>
            <person name="Venkatesh B."/>
        </authorList>
    </citation>
    <scope>NUCLEOTIDE SEQUENCE [LARGE SCALE GENOMIC DNA]</scope>
</reference>
<feature type="compositionally biased region" description="Basic and acidic residues" evidence="1">
    <location>
        <begin position="198"/>
        <end position="219"/>
    </location>
</feature>
<feature type="compositionally biased region" description="Acidic residues" evidence="1">
    <location>
        <begin position="123"/>
        <end position="133"/>
    </location>
</feature>
<dbReference type="OrthoDB" id="9947942at2759"/>
<feature type="compositionally biased region" description="Polar residues" evidence="1">
    <location>
        <begin position="109"/>
        <end position="119"/>
    </location>
</feature>
<dbReference type="GeneTree" id="ENSGT00940000153901"/>
<sequence>MSEPIRRKNSSRQLLENLIRVTAQRSQEDAEEVERERRRRSRERDRREDSGLQDNRTEDRQPEEELKPSSSSSSSSSSALEEDEGFGDWSHRAENRGESEEWRSRRGRVQTSPTLQQKSGQEEQQEDDEEEEEVCKLQQASRRTPEVSSNKAKVLHSSAMFLPHEAELQPSTGQPAHRSSDLVTGTMDSRGACSVDDQEQRREEPRVPQTRWRSEGPLRDDEEDEELILNELAAESEEGGEADRRSAGSSRDEEAMCCYGPMSPTFKKLLIQFYPDETTSRVSTDGKCTIIERTESLKKSTNSVKRTSLPVTVSKINRKLEMYTQALEISSKENRSGTPSLTDLTAASEPVSSKKSLFEGGEAWNQNVPSVTPSKDADGLKVGVADLINQWVRGSEHGSRCSSPFTPAEGSTCKRYRFVVTGHGKYEKVPIEGYEDTNSPSAQQFYEDL</sequence>